<gene>
    <name evidence="1" type="ORF">DCCM_4412</name>
</gene>
<proteinExistence type="predicted"/>
<evidence type="ECO:0000313" key="2">
    <source>
        <dbReference type="Proteomes" id="UP000239549"/>
    </source>
</evidence>
<name>A0A2L2XG11_9FIRM</name>
<dbReference type="AlphaFoldDB" id="A0A2L2XG11"/>
<keyword evidence="2" id="KW-1185">Reference proteome</keyword>
<evidence type="ECO:0000313" key="1">
    <source>
        <dbReference type="EMBL" id="GBF35289.1"/>
    </source>
</evidence>
<dbReference type="EMBL" id="BFAV01000157">
    <property type="protein sequence ID" value="GBF35289.1"/>
    <property type="molecule type" value="Genomic_DNA"/>
</dbReference>
<dbReference type="Proteomes" id="UP000239549">
    <property type="component" value="Unassembled WGS sequence"/>
</dbReference>
<organism evidence="1 2">
    <name type="scientific">Desulfocucumis palustris</name>
    <dbReference type="NCBI Taxonomy" id="1898651"/>
    <lineage>
        <taxon>Bacteria</taxon>
        <taxon>Bacillati</taxon>
        <taxon>Bacillota</taxon>
        <taxon>Clostridia</taxon>
        <taxon>Eubacteriales</taxon>
        <taxon>Desulfocucumaceae</taxon>
        <taxon>Desulfocucumis</taxon>
    </lineage>
</organism>
<sequence length="40" mass="4819">MIFTLRKPGTLLFKKARFLHIYFYMKNAPGVKLKESRLFN</sequence>
<accession>A0A2L2XG11</accession>
<protein>
    <submittedName>
        <fullName evidence="1">Uncharacterized protein</fullName>
    </submittedName>
</protein>
<comment type="caution">
    <text evidence="1">The sequence shown here is derived from an EMBL/GenBank/DDBJ whole genome shotgun (WGS) entry which is preliminary data.</text>
</comment>
<reference evidence="2" key="1">
    <citation type="submission" date="2018-02" db="EMBL/GenBank/DDBJ databases">
        <title>Genome sequence of Desulfocucumis palustris strain NAW-5.</title>
        <authorList>
            <person name="Watanabe M."/>
            <person name="Kojima H."/>
            <person name="Fukui M."/>
        </authorList>
    </citation>
    <scope>NUCLEOTIDE SEQUENCE [LARGE SCALE GENOMIC DNA]</scope>
    <source>
        <strain evidence="2">NAW-5</strain>
    </source>
</reference>